<feature type="signal peptide" evidence="1">
    <location>
        <begin position="1"/>
        <end position="19"/>
    </location>
</feature>
<organism evidence="2 3">
    <name type="scientific">Cordyceps javanica</name>
    <dbReference type="NCBI Taxonomy" id="43265"/>
    <lineage>
        <taxon>Eukaryota</taxon>
        <taxon>Fungi</taxon>
        <taxon>Dikarya</taxon>
        <taxon>Ascomycota</taxon>
        <taxon>Pezizomycotina</taxon>
        <taxon>Sordariomycetes</taxon>
        <taxon>Hypocreomycetidae</taxon>
        <taxon>Hypocreales</taxon>
        <taxon>Cordycipitaceae</taxon>
        <taxon>Cordyceps</taxon>
    </lineage>
</organism>
<feature type="chain" id="PRO_5021871908" evidence="1">
    <location>
        <begin position="20"/>
        <end position="248"/>
    </location>
</feature>
<keyword evidence="3" id="KW-1185">Reference proteome</keyword>
<protein>
    <submittedName>
        <fullName evidence="2">Uncharacterized protein</fullName>
    </submittedName>
</protein>
<dbReference type="EMBL" id="SPUK01000008">
    <property type="protein sequence ID" value="TQV95405.1"/>
    <property type="molecule type" value="Genomic_DNA"/>
</dbReference>
<comment type="caution">
    <text evidence="2">The sequence shown here is derived from an EMBL/GenBank/DDBJ whole genome shotgun (WGS) entry which is preliminary data.</text>
</comment>
<gene>
    <name evidence="2" type="ORF">IF1G_06392</name>
</gene>
<dbReference type="STRING" id="43265.A0A545V106"/>
<evidence type="ECO:0000313" key="2">
    <source>
        <dbReference type="EMBL" id="TQV95405.1"/>
    </source>
</evidence>
<sequence length="248" mass="26570">MYAVLLTPAFLSFAGLCQATPTFHESKEGGPSPQFYSTADGPQIVAPQTPYVAVSGPNKLYYLDTRFDAETAQHIKDQIEWAAASRPGTYIAVDSSAATASVRDASTNETLFDFNPAYARVLFATALNRGNPSLALPVHEAAGDWEVTYGAGSGSGEGSAKGRSLTEQRSAHCSQYGCHSDGDCTRQSHNLCGKCHHGRVDNECEVGHVDHIGLCAGDRCTKAVDTPRIKGESDASYYQRMDKLHFGA</sequence>
<dbReference type="Proteomes" id="UP000315783">
    <property type="component" value="Unassembled WGS sequence"/>
</dbReference>
<reference evidence="2 3" key="1">
    <citation type="journal article" date="2019" name="Appl. Microbiol. Biotechnol.">
        <title>Genome sequence of Isaria javanica and comparative genome analysis insights into family S53 peptidase evolution in fungal entomopathogens.</title>
        <authorList>
            <person name="Lin R."/>
            <person name="Zhang X."/>
            <person name="Xin B."/>
            <person name="Zou M."/>
            <person name="Gao Y."/>
            <person name="Qin F."/>
            <person name="Hu Q."/>
            <person name="Xie B."/>
            <person name="Cheng X."/>
        </authorList>
    </citation>
    <scope>NUCLEOTIDE SEQUENCE [LARGE SCALE GENOMIC DNA]</scope>
    <source>
        <strain evidence="2 3">IJ1G</strain>
    </source>
</reference>
<evidence type="ECO:0000256" key="1">
    <source>
        <dbReference type="SAM" id="SignalP"/>
    </source>
</evidence>
<keyword evidence="1" id="KW-0732">Signal</keyword>
<dbReference type="AlphaFoldDB" id="A0A545V106"/>
<proteinExistence type="predicted"/>
<accession>A0A545V106</accession>
<name>A0A545V106_9HYPO</name>
<evidence type="ECO:0000313" key="3">
    <source>
        <dbReference type="Proteomes" id="UP000315783"/>
    </source>
</evidence>
<dbReference type="OrthoDB" id="4812218at2759"/>